<evidence type="ECO:0000256" key="2">
    <source>
        <dbReference type="ARBA" id="ARBA00022475"/>
    </source>
</evidence>
<keyword evidence="5 9" id="KW-0812">Transmembrane</keyword>
<dbReference type="Gene3D" id="3.10.20.310">
    <property type="entry name" value="membrane protein fhac"/>
    <property type="match status" value="1"/>
</dbReference>
<evidence type="ECO:0000256" key="5">
    <source>
        <dbReference type="ARBA" id="ARBA00022692"/>
    </source>
</evidence>
<comment type="subcellular location">
    <subcellularLocation>
        <location evidence="1">Membrane</location>
    </subcellularLocation>
</comment>
<feature type="domain" description="POTRA" evidence="10">
    <location>
        <begin position="75"/>
        <end position="144"/>
    </location>
</feature>
<evidence type="ECO:0000256" key="6">
    <source>
        <dbReference type="ARBA" id="ARBA00022989"/>
    </source>
</evidence>
<evidence type="ECO:0000259" key="10">
    <source>
        <dbReference type="PROSITE" id="PS51779"/>
    </source>
</evidence>
<keyword evidence="4" id="KW-0132">Cell division</keyword>
<gene>
    <name evidence="11" type="ORF">MNBD_GAMMA07-1850</name>
</gene>
<keyword evidence="7 9" id="KW-0472">Membrane</keyword>
<proteinExistence type="inferred from homology"/>
<dbReference type="InterPro" id="IPR045335">
    <property type="entry name" value="FtsQ_C_sf"/>
</dbReference>
<keyword evidence="8" id="KW-0131">Cell cycle</keyword>
<evidence type="ECO:0000256" key="8">
    <source>
        <dbReference type="ARBA" id="ARBA00023306"/>
    </source>
</evidence>
<dbReference type="InterPro" id="IPR026579">
    <property type="entry name" value="FtsQ"/>
</dbReference>
<dbReference type="InterPro" id="IPR034746">
    <property type="entry name" value="POTRA"/>
</dbReference>
<dbReference type="GO" id="GO:0090529">
    <property type="term" value="P:cell septum assembly"/>
    <property type="evidence" value="ECO:0007669"/>
    <property type="project" value="InterPro"/>
</dbReference>
<dbReference type="GO" id="GO:0016020">
    <property type="term" value="C:membrane"/>
    <property type="evidence" value="ECO:0007669"/>
    <property type="project" value="UniProtKB-SubCell"/>
</dbReference>
<dbReference type="EMBL" id="UOFF01000276">
    <property type="protein sequence ID" value="VAW56765.1"/>
    <property type="molecule type" value="Genomic_DNA"/>
</dbReference>
<accession>A0A3B0WLL8</accession>
<evidence type="ECO:0000256" key="4">
    <source>
        <dbReference type="ARBA" id="ARBA00022618"/>
    </source>
</evidence>
<dbReference type="PROSITE" id="PS51779">
    <property type="entry name" value="POTRA"/>
    <property type="match status" value="1"/>
</dbReference>
<protein>
    <recommendedName>
        <fullName evidence="10">POTRA domain-containing protein</fullName>
    </recommendedName>
</protein>
<dbReference type="Gene3D" id="3.40.50.11690">
    <property type="entry name" value="Cell division protein FtsQ/DivIB"/>
    <property type="match status" value="1"/>
</dbReference>
<keyword evidence="3" id="KW-0997">Cell inner membrane</keyword>
<evidence type="ECO:0000256" key="9">
    <source>
        <dbReference type="SAM" id="Phobius"/>
    </source>
</evidence>
<dbReference type="PANTHER" id="PTHR35851:SF1">
    <property type="entry name" value="CELL DIVISION PROTEIN FTSQ"/>
    <property type="match status" value="1"/>
</dbReference>
<name>A0A3B0WLL8_9ZZZZ</name>
<evidence type="ECO:0000256" key="3">
    <source>
        <dbReference type="ARBA" id="ARBA00022519"/>
    </source>
</evidence>
<dbReference type="Pfam" id="PF08478">
    <property type="entry name" value="POTRA_1"/>
    <property type="match status" value="1"/>
</dbReference>
<keyword evidence="2" id="KW-1003">Cell membrane</keyword>
<dbReference type="HAMAP" id="MF_00911">
    <property type="entry name" value="FtsQ_subfam"/>
    <property type="match status" value="1"/>
</dbReference>
<reference evidence="11" key="1">
    <citation type="submission" date="2018-06" db="EMBL/GenBank/DDBJ databases">
        <authorList>
            <person name="Zhirakovskaya E."/>
        </authorList>
    </citation>
    <scope>NUCLEOTIDE SEQUENCE</scope>
</reference>
<dbReference type="Pfam" id="PF03799">
    <property type="entry name" value="FtsQ_DivIB_C"/>
    <property type="match status" value="1"/>
</dbReference>
<evidence type="ECO:0000313" key="11">
    <source>
        <dbReference type="EMBL" id="VAW56765.1"/>
    </source>
</evidence>
<sequence>MVNDLKQKWVKPKKSNVKKHQAVSGCRVKKQDGNNATKQLNKLMFFLWRPKLLLSMIVGVTAIITYPNIDIGKFLPITSIKIEGEFTFLKKQQLHNRTMPIASGGFFAVDLSAIRKTLIEMPWVEEVSIRRQWPDKLLVRVIEKKPVGFWGKKGMISTKGEFFVPEHMPEFELPHLFGPQGQHKNMLQELARMQAWLLATGLRIVNVELNARRSWTLTMRSGLELRLGRNQIQERLNRFVSVYDETLKIDKRAIKYIDMRYTNGFSVAWKKA</sequence>
<evidence type="ECO:0000256" key="1">
    <source>
        <dbReference type="ARBA" id="ARBA00004370"/>
    </source>
</evidence>
<evidence type="ECO:0000256" key="7">
    <source>
        <dbReference type="ARBA" id="ARBA00023136"/>
    </source>
</evidence>
<dbReference type="AlphaFoldDB" id="A0A3B0WLL8"/>
<organism evidence="11">
    <name type="scientific">hydrothermal vent metagenome</name>
    <dbReference type="NCBI Taxonomy" id="652676"/>
    <lineage>
        <taxon>unclassified sequences</taxon>
        <taxon>metagenomes</taxon>
        <taxon>ecological metagenomes</taxon>
    </lineage>
</organism>
<dbReference type="InterPro" id="IPR005548">
    <property type="entry name" value="Cell_div_FtsQ/DivIB_C"/>
</dbReference>
<dbReference type="InterPro" id="IPR013685">
    <property type="entry name" value="POTRA_FtsQ_type"/>
</dbReference>
<dbReference type="PANTHER" id="PTHR35851">
    <property type="entry name" value="CELL DIVISION PROTEIN FTSQ"/>
    <property type="match status" value="1"/>
</dbReference>
<keyword evidence="6 9" id="KW-1133">Transmembrane helix</keyword>
<feature type="transmembrane region" description="Helical" evidence="9">
    <location>
        <begin position="52"/>
        <end position="69"/>
    </location>
</feature>